<dbReference type="Pfam" id="PF07833">
    <property type="entry name" value="Cu_amine_oxidN1"/>
    <property type="match status" value="1"/>
</dbReference>
<keyword evidence="1" id="KW-0812">Transmembrane</keyword>
<keyword evidence="1" id="KW-1133">Transmembrane helix</keyword>
<evidence type="ECO:0000259" key="2">
    <source>
        <dbReference type="Pfam" id="PF07833"/>
    </source>
</evidence>
<proteinExistence type="predicted"/>
<comment type="caution">
    <text evidence="3">The sequence shown here is derived from an EMBL/GenBank/DDBJ whole genome shotgun (WGS) entry which is preliminary data.</text>
</comment>
<dbReference type="AlphaFoldDB" id="A0A4V2WPV2"/>
<keyword evidence="4" id="KW-1185">Reference proteome</keyword>
<feature type="transmembrane region" description="Helical" evidence="1">
    <location>
        <begin position="61"/>
        <end position="81"/>
    </location>
</feature>
<sequence>MKIKLNKFFVKAKSNRHSIDNMIYEETLNLTGITSKDIKRKVNNKLNEKPQERRLYMKYRLSKFAIVTTAILTLGVGSVFATSNIDLLKELLRGDTNILQKEVRNPNTSIQNDEYKVTLEQVLAAPHDAIIVFSVEGLTKEATNALETNSMFLFESTITLKTTPGSETKNNGYGQSNFGDNNIYNKKYFALEVDAIDNPKQEPMRLYLDKVKSPELFITVPMDSNIQTLDFQMNQEAEANGKKYTIEHMGINSISMVIDSRDWNSIKDALLPEIFFKMSDGTIKTKNQLVNNYKSSSSILTADQEGLYRFYFRFKEIMNLNDIQSVIIENMEYSLNKKVEPKPIVIDEKLHHFESRIIERTGKDGPLMSVDDFCKGLGAEYSWDNQNTKLVLTYRGTTLELIAGSSTAIVNGQEIPLRDNEGVYMQNGELSITPYLLENHFNIDYSLKYATSMWIITP</sequence>
<dbReference type="RefSeq" id="WP_132415397.1">
    <property type="nucleotide sequence ID" value="NZ_SKFG01000001.1"/>
</dbReference>
<dbReference type="InterPro" id="IPR036582">
    <property type="entry name" value="Mao_N_sf"/>
</dbReference>
<dbReference type="SUPFAM" id="SSF55383">
    <property type="entry name" value="Copper amine oxidase, domain N"/>
    <property type="match status" value="1"/>
</dbReference>
<dbReference type="InterPro" id="IPR012854">
    <property type="entry name" value="Cu_amine_oxidase-like_N"/>
</dbReference>
<evidence type="ECO:0000313" key="4">
    <source>
        <dbReference type="Proteomes" id="UP000295418"/>
    </source>
</evidence>
<reference evidence="3 4" key="1">
    <citation type="submission" date="2019-03" db="EMBL/GenBank/DDBJ databases">
        <authorList>
            <person name="Kim M.K.M."/>
        </authorList>
    </citation>
    <scope>NUCLEOTIDE SEQUENCE [LARGE SCALE GENOMIC DNA]</scope>
    <source>
        <strain evidence="3 4">18JY21-1</strain>
    </source>
</reference>
<feature type="domain" description="Copper amine oxidase-like N-terminal" evidence="2">
    <location>
        <begin position="366"/>
        <end position="445"/>
    </location>
</feature>
<organism evidence="3 4">
    <name type="scientific">Paenibacillus albiflavus</name>
    <dbReference type="NCBI Taxonomy" id="2545760"/>
    <lineage>
        <taxon>Bacteria</taxon>
        <taxon>Bacillati</taxon>
        <taxon>Bacillota</taxon>
        <taxon>Bacilli</taxon>
        <taxon>Bacillales</taxon>
        <taxon>Paenibacillaceae</taxon>
        <taxon>Paenibacillus</taxon>
    </lineage>
</organism>
<dbReference type="Proteomes" id="UP000295418">
    <property type="component" value="Unassembled WGS sequence"/>
</dbReference>
<gene>
    <name evidence="3" type="ORF">E0485_00295</name>
</gene>
<name>A0A4V2WPV2_9BACL</name>
<dbReference type="EMBL" id="SKFG01000001">
    <property type="protein sequence ID" value="TCZ80772.1"/>
    <property type="molecule type" value="Genomic_DNA"/>
</dbReference>
<protein>
    <recommendedName>
        <fullName evidence="2">Copper amine oxidase-like N-terminal domain-containing protein</fullName>
    </recommendedName>
</protein>
<accession>A0A4V2WPV2</accession>
<dbReference type="Gene3D" id="3.30.457.10">
    <property type="entry name" value="Copper amine oxidase-like, N-terminal domain"/>
    <property type="match status" value="1"/>
</dbReference>
<keyword evidence="1" id="KW-0472">Membrane</keyword>
<dbReference type="OrthoDB" id="2503792at2"/>
<evidence type="ECO:0000256" key="1">
    <source>
        <dbReference type="SAM" id="Phobius"/>
    </source>
</evidence>
<evidence type="ECO:0000313" key="3">
    <source>
        <dbReference type="EMBL" id="TCZ80772.1"/>
    </source>
</evidence>